<dbReference type="Pfam" id="PF13560">
    <property type="entry name" value="HTH_31"/>
    <property type="match status" value="1"/>
</dbReference>
<proteinExistence type="predicted"/>
<evidence type="ECO:0000313" key="4">
    <source>
        <dbReference type="Proteomes" id="UP001597018"/>
    </source>
</evidence>
<keyword evidence="4" id="KW-1185">Reference proteome</keyword>
<feature type="compositionally biased region" description="Basic and acidic residues" evidence="1">
    <location>
        <begin position="104"/>
        <end position="120"/>
    </location>
</feature>
<accession>A0ABW3G2H6</accession>
<sequence>MARTSEAVAQLRRALGSSLAGYRKASPLDQTQLGRITNYSRTSISHIEAGRQFPGRDFWSTADDALGANGDLLAHFDRVRERQNQLKIAELQGAQVARSAPATEHPRSPGTPHDDDWQRDDVNRRELLRLMTVTGSLLAIPAIDVDRVRHGVEHPRYLDAATVDNFERMNAGLWQQFAQIRSKRQVLPAARQHLAALTNSLDEPQSGDVRRKLCTLASDLFQLCGEIFFDSDNYADAAHCYSEAAHASKEAREFDMWACAMIRTAFLSIYERQYHHASPMLDRAAHLAVRGSPDRTTRFWVAAVQAQTYAGLGDLSACQRALDKAEQVVHLDAKVPAPDGSGSKTRAWPRNGAPVT</sequence>
<gene>
    <name evidence="3" type="ORF">ACFQ16_25400</name>
</gene>
<evidence type="ECO:0000259" key="2">
    <source>
        <dbReference type="PROSITE" id="PS50943"/>
    </source>
</evidence>
<dbReference type="SMART" id="SM00530">
    <property type="entry name" value="HTH_XRE"/>
    <property type="match status" value="1"/>
</dbReference>
<dbReference type="PROSITE" id="PS50943">
    <property type="entry name" value="HTH_CROC1"/>
    <property type="match status" value="1"/>
</dbReference>
<dbReference type="Proteomes" id="UP001597018">
    <property type="component" value="Unassembled WGS sequence"/>
</dbReference>
<evidence type="ECO:0000313" key="3">
    <source>
        <dbReference type="EMBL" id="MFD0923096.1"/>
    </source>
</evidence>
<dbReference type="SUPFAM" id="SSF47413">
    <property type="entry name" value="lambda repressor-like DNA-binding domains"/>
    <property type="match status" value="1"/>
</dbReference>
<feature type="domain" description="HTH cro/C1-type" evidence="2">
    <location>
        <begin position="19"/>
        <end position="73"/>
    </location>
</feature>
<feature type="region of interest" description="Disordered" evidence="1">
    <location>
        <begin position="334"/>
        <end position="356"/>
    </location>
</feature>
<dbReference type="CDD" id="cd00093">
    <property type="entry name" value="HTH_XRE"/>
    <property type="match status" value="1"/>
</dbReference>
<dbReference type="InterPro" id="IPR011990">
    <property type="entry name" value="TPR-like_helical_dom_sf"/>
</dbReference>
<dbReference type="SUPFAM" id="SSF48452">
    <property type="entry name" value="TPR-like"/>
    <property type="match status" value="1"/>
</dbReference>
<organism evidence="3 4">
    <name type="scientific">Saccharopolyspora rosea</name>
    <dbReference type="NCBI Taxonomy" id="524884"/>
    <lineage>
        <taxon>Bacteria</taxon>
        <taxon>Bacillati</taxon>
        <taxon>Actinomycetota</taxon>
        <taxon>Actinomycetes</taxon>
        <taxon>Pseudonocardiales</taxon>
        <taxon>Pseudonocardiaceae</taxon>
        <taxon>Saccharopolyspora</taxon>
    </lineage>
</organism>
<name>A0ABW3G2H6_9PSEU</name>
<evidence type="ECO:0000256" key="1">
    <source>
        <dbReference type="SAM" id="MobiDB-lite"/>
    </source>
</evidence>
<dbReference type="InterPro" id="IPR001387">
    <property type="entry name" value="Cro/C1-type_HTH"/>
</dbReference>
<dbReference type="InterPro" id="IPR010982">
    <property type="entry name" value="Lambda_DNA-bd_dom_sf"/>
</dbReference>
<comment type="caution">
    <text evidence="3">The sequence shown here is derived from an EMBL/GenBank/DDBJ whole genome shotgun (WGS) entry which is preliminary data.</text>
</comment>
<dbReference type="RefSeq" id="WP_345600909.1">
    <property type="nucleotide sequence ID" value="NZ_BAABLT010000021.1"/>
</dbReference>
<dbReference type="Gene3D" id="1.10.260.40">
    <property type="entry name" value="lambda repressor-like DNA-binding domains"/>
    <property type="match status" value="1"/>
</dbReference>
<reference evidence="4" key="1">
    <citation type="journal article" date="2019" name="Int. J. Syst. Evol. Microbiol.">
        <title>The Global Catalogue of Microorganisms (GCM) 10K type strain sequencing project: providing services to taxonomists for standard genome sequencing and annotation.</title>
        <authorList>
            <consortium name="The Broad Institute Genomics Platform"/>
            <consortium name="The Broad Institute Genome Sequencing Center for Infectious Disease"/>
            <person name="Wu L."/>
            <person name="Ma J."/>
        </authorList>
    </citation>
    <scope>NUCLEOTIDE SEQUENCE [LARGE SCALE GENOMIC DNA]</scope>
    <source>
        <strain evidence="4">CCUG 56401</strain>
    </source>
</reference>
<protein>
    <submittedName>
        <fullName evidence="3">Helix-turn-helix domain-containing protein</fullName>
    </submittedName>
</protein>
<dbReference type="EMBL" id="JBHTIW010000028">
    <property type="protein sequence ID" value="MFD0923096.1"/>
    <property type="molecule type" value="Genomic_DNA"/>
</dbReference>
<feature type="region of interest" description="Disordered" evidence="1">
    <location>
        <begin position="92"/>
        <end position="120"/>
    </location>
</feature>